<organism evidence="3 4">
    <name type="scientific">Candidimonas nitroreducens</name>
    <dbReference type="NCBI Taxonomy" id="683354"/>
    <lineage>
        <taxon>Bacteria</taxon>
        <taxon>Pseudomonadati</taxon>
        <taxon>Pseudomonadota</taxon>
        <taxon>Betaproteobacteria</taxon>
        <taxon>Burkholderiales</taxon>
        <taxon>Alcaligenaceae</taxon>
        <taxon>Candidimonas</taxon>
    </lineage>
</organism>
<protein>
    <recommendedName>
        <fullName evidence="5">LTXXQ motif family protein</fullName>
    </recommendedName>
</protein>
<dbReference type="OrthoDB" id="5569970at2"/>
<feature type="chain" id="PRO_5012623822" description="LTXXQ motif family protein" evidence="2">
    <location>
        <begin position="26"/>
        <end position="204"/>
    </location>
</feature>
<proteinExistence type="predicted"/>
<feature type="compositionally biased region" description="Basic residues" evidence="1">
    <location>
        <begin position="170"/>
        <end position="186"/>
    </location>
</feature>
<dbReference type="Pfam" id="PF07813">
    <property type="entry name" value="LTXXQ"/>
    <property type="match status" value="1"/>
</dbReference>
<dbReference type="Proteomes" id="UP000214603">
    <property type="component" value="Unassembled WGS sequence"/>
</dbReference>
<evidence type="ECO:0000313" key="4">
    <source>
        <dbReference type="Proteomes" id="UP000214603"/>
    </source>
</evidence>
<comment type="caution">
    <text evidence="3">The sequence shown here is derived from an EMBL/GenBank/DDBJ whole genome shotgun (WGS) entry which is preliminary data.</text>
</comment>
<evidence type="ECO:0000313" key="3">
    <source>
        <dbReference type="EMBL" id="OWT54222.1"/>
    </source>
</evidence>
<evidence type="ECO:0000256" key="2">
    <source>
        <dbReference type="SAM" id="SignalP"/>
    </source>
</evidence>
<keyword evidence="2" id="KW-0732">Signal</keyword>
<accession>A0A225M0I0</accession>
<dbReference type="RefSeq" id="WP_088605760.1">
    <property type="nucleotide sequence ID" value="NZ_NJIH01000016.1"/>
</dbReference>
<gene>
    <name evidence="3" type="ORF">CEY11_22935</name>
</gene>
<feature type="compositionally biased region" description="Low complexity" evidence="1">
    <location>
        <begin position="36"/>
        <end position="51"/>
    </location>
</feature>
<dbReference type="EMBL" id="NJIH01000016">
    <property type="protein sequence ID" value="OWT54222.1"/>
    <property type="molecule type" value="Genomic_DNA"/>
</dbReference>
<evidence type="ECO:0008006" key="5">
    <source>
        <dbReference type="Google" id="ProtNLM"/>
    </source>
</evidence>
<dbReference type="AlphaFoldDB" id="A0A225M0I0"/>
<reference evidence="4" key="1">
    <citation type="submission" date="2017-06" db="EMBL/GenBank/DDBJ databases">
        <title>Herbaspirillum phytohormonus sp. nov., isolated from the root nodule of Robinia pseudoacacia in lead-zinc mine.</title>
        <authorList>
            <person name="Fan M."/>
            <person name="Lin Y."/>
        </authorList>
    </citation>
    <scope>NUCLEOTIDE SEQUENCE [LARGE SCALE GENOMIC DNA]</scope>
    <source>
        <strain evidence="4">SC-089</strain>
    </source>
</reference>
<dbReference type="GO" id="GO:0042597">
    <property type="term" value="C:periplasmic space"/>
    <property type="evidence" value="ECO:0007669"/>
    <property type="project" value="InterPro"/>
</dbReference>
<dbReference type="InterPro" id="IPR012899">
    <property type="entry name" value="LTXXQ"/>
</dbReference>
<feature type="signal peptide" evidence="2">
    <location>
        <begin position="1"/>
        <end position="25"/>
    </location>
</feature>
<sequence length="204" mass="21900">MNRNLHQAFAPVLLTLGLFSTAAMAQGTAPAAAPAAPAAGQAAPSQAAPAHAHAKAAARHAKKHQDRIEERITRLHTQLKITSEQAKQWEVFAQTMRDNAQRIDQAIQDRAKKLPTMNADEVMKSYAALGQEHAEDLQKLSAAFSGLYGVLSDAQKQTADVLFRNQHSGKAAKHHSHHKSHHKPQHRAAPATPAEPATAAPAAK</sequence>
<feature type="compositionally biased region" description="Basic residues" evidence="1">
    <location>
        <begin position="52"/>
        <end position="65"/>
    </location>
</feature>
<feature type="compositionally biased region" description="Low complexity" evidence="1">
    <location>
        <begin position="188"/>
        <end position="204"/>
    </location>
</feature>
<name>A0A225M0I0_9BURK</name>
<feature type="region of interest" description="Disordered" evidence="1">
    <location>
        <begin position="167"/>
        <end position="204"/>
    </location>
</feature>
<keyword evidence="4" id="KW-1185">Reference proteome</keyword>
<evidence type="ECO:0000256" key="1">
    <source>
        <dbReference type="SAM" id="MobiDB-lite"/>
    </source>
</evidence>
<feature type="region of interest" description="Disordered" evidence="1">
    <location>
        <begin position="36"/>
        <end position="67"/>
    </location>
</feature>